<gene>
    <name evidence="6" type="ORF">J2Z27_000994</name>
    <name evidence="7" type="ORF">SAMN05216187_101287</name>
</gene>
<dbReference type="Pfam" id="PF02674">
    <property type="entry name" value="Colicin_V"/>
    <property type="match status" value="1"/>
</dbReference>
<evidence type="ECO:0000313" key="8">
    <source>
        <dbReference type="Proteomes" id="UP000242700"/>
    </source>
</evidence>
<dbReference type="GO" id="GO:0016020">
    <property type="term" value="C:membrane"/>
    <property type="evidence" value="ECO:0007669"/>
    <property type="project" value="UniProtKB-SubCell"/>
</dbReference>
<feature type="transmembrane region" description="Helical" evidence="5">
    <location>
        <begin position="116"/>
        <end position="143"/>
    </location>
</feature>
<evidence type="ECO:0000256" key="2">
    <source>
        <dbReference type="ARBA" id="ARBA00022692"/>
    </source>
</evidence>
<keyword evidence="2 5" id="KW-0812">Transmembrane</keyword>
<dbReference type="EMBL" id="FNFI01000001">
    <property type="protein sequence ID" value="SDJ63543.1"/>
    <property type="molecule type" value="Genomic_DNA"/>
</dbReference>
<dbReference type="Proteomes" id="UP001519348">
    <property type="component" value="Unassembled WGS sequence"/>
</dbReference>
<dbReference type="STRING" id="586411.SAMN05216187_101287"/>
<dbReference type="InterPro" id="IPR003825">
    <property type="entry name" value="Colicin-V_CvpA"/>
</dbReference>
<feature type="transmembrane region" description="Helical" evidence="5">
    <location>
        <begin position="76"/>
        <end position="104"/>
    </location>
</feature>
<protein>
    <submittedName>
        <fullName evidence="6">Membrane protein required for colicin V production</fullName>
    </submittedName>
    <submittedName>
        <fullName evidence="7">Uncharacterized membrane protein, required for colicin V production</fullName>
    </submittedName>
</protein>
<dbReference type="GO" id="GO:0009403">
    <property type="term" value="P:toxin biosynthetic process"/>
    <property type="evidence" value="ECO:0007669"/>
    <property type="project" value="InterPro"/>
</dbReference>
<dbReference type="PANTHER" id="PTHR37306">
    <property type="entry name" value="COLICIN V PRODUCTION PROTEIN"/>
    <property type="match status" value="1"/>
</dbReference>
<evidence type="ECO:0000256" key="4">
    <source>
        <dbReference type="ARBA" id="ARBA00023136"/>
    </source>
</evidence>
<evidence type="ECO:0000313" key="6">
    <source>
        <dbReference type="EMBL" id="MBP1951959.1"/>
    </source>
</evidence>
<dbReference type="EMBL" id="JAGGKN010000002">
    <property type="protein sequence ID" value="MBP1951959.1"/>
    <property type="molecule type" value="Genomic_DNA"/>
</dbReference>
<reference evidence="6 9" key="3">
    <citation type="submission" date="2021-03" db="EMBL/GenBank/DDBJ databases">
        <title>Genomic Encyclopedia of Type Strains, Phase IV (KMG-IV): sequencing the most valuable type-strain genomes for metagenomic binning, comparative biology and taxonomic classification.</title>
        <authorList>
            <person name="Goeker M."/>
        </authorList>
    </citation>
    <scope>NUCLEOTIDE SEQUENCE [LARGE SCALE GENOMIC DNA]</scope>
    <source>
        <strain evidence="6 9">DSM 22420</strain>
    </source>
</reference>
<dbReference type="RefSeq" id="WP_092594920.1">
    <property type="nucleotide sequence ID" value="NZ_BMCN01000001.1"/>
</dbReference>
<evidence type="ECO:0000313" key="9">
    <source>
        <dbReference type="Proteomes" id="UP001519348"/>
    </source>
</evidence>
<proteinExistence type="predicted"/>
<name>A0A1G8VC14_9STAP</name>
<evidence type="ECO:0000256" key="3">
    <source>
        <dbReference type="ARBA" id="ARBA00022989"/>
    </source>
</evidence>
<accession>A0A1G8VC14</accession>
<dbReference type="Proteomes" id="UP000242700">
    <property type="component" value="Unassembled WGS sequence"/>
</dbReference>
<reference evidence="7" key="2">
    <citation type="submission" date="2016-10" db="EMBL/GenBank/DDBJ databases">
        <authorList>
            <person name="de Groot N.N."/>
        </authorList>
    </citation>
    <scope>NUCLEOTIDE SEQUENCE [LARGE SCALE GENOMIC DNA]</scope>
    <source>
        <strain evidence="7">CGMCC 1.8911</strain>
    </source>
</reference>
<dbReference type="OrthoDB" id="1809613at2"/>
<evidence type="ECO:0000313" key="7">
    <source>
        <dbReference type="EMBL" id="SDJ63543.1"/>
    </source>
</evidence>
<keyword evidence="9" id="KW-1185">Reference proteome</keyword>
<keyword evidence="4 5" id="KW-0472">Membrane</keyword>
<evidence type="ECO:0000256" key="5">
    <source>
        <dbReference type="SAM" id="Phobius"/>
    </source>
</evidence>
<reference evidence="8" key="1">
    <citation type="submission" date="2016-10" db="EMBL/GenBank/DDBJ databases">
        <authorList>
            <person name="Varghese N."/>
            <person name="Submissions S."/>
        </authorList>
    </citation>
    <scope>NUCLEOTIDE SEQUENCE [LARGE SCALE GENOMIC DNA]</scope>
    <source>
        <strain evidence="8">CGMCC 1.8911</strain>
    </source>
</reference>
<keyword evidence="3 5" id="KW-1133">Transmembrane helix</keyword>
<organism evidence="7 8">
    <name type="scientific">Jeotgalicoccus aerolatus</name>
    <dbReference type="NCBI Taxonomy" id="709510"/>
    <lineage>
        <taxon>Bacteria</taxon>
        <taxon>Bacillati</taxon>
        <taxon>Bacillota</taxon>
        <taxon>Bacilli</taxon>
        <taxon>Bacillales</taxon>
        <taxon>Staphylococcaceae</taxon>
        <taxon>Jeotgalicoccus</taxon>
    </lineage>
</organism>
<comment type="subcellular location">
    <subcellularLocation>
        <location evidence="1">Membrane</location>
        <topology evidence="1">Multi-pass membrane protein</topology>
    </subcellularLocation>
</comment>
<sequence length="177" mass="19675">MTLILLIILLIGLIVGYRRGAVLQLLHLIGTISALIIASLNYETLGSKFYLVMPYPSTAQENPNSVLSEVANLEYAYYYMFAFFIIFIVSKVIIQIIVSGFDYLQQITSSGLFSSIAGTVLGLIEAVYLLVVILFFIATIPYFPIQEGLADSGLASFIMEHTFIVSDKLIEWIQVES</sequence>
<dbReference type="AlphaFoldDB" id="A0A1G8VC14"/>
<evidence type="ECO:0000256" key="1">
    <source>
        <dbReference type="ARBA" id="ARBA00004141"/>
    </source>
</evidence>
<dbReference type="PANTHER" id="PTHR37306:SF1">
    <property type="entry name" value="COLICIN V PRODUCTION PROTEIN"/>
    <property type="match status" value="1"/>
</dbReference>